<feature type="compositionally biased region" description="Basic residues" evidence="1">
    <location>
        <begin position="419"/>
        <end position="430"/>
    </location>
</feature>
<name>A0A518BW95_9BACT</name>
<feature type="compositionally biased region" description="Basic residues" evidence="1">
    <location>
        <begin position="373"/>
        <end position="384"/>
    </location>
</feature>
<dbReference type="InterPro" id="IPR047767">
    <property type="entry name" value="PSP1-like"/>
</dbReference>
<dbReference type="NCBIfam" id="NF041131">
    <property type="entry name" value="RicT_YaaT_fam"/>
    <property type="match status" value="1"/>
</dbReference>
<evidence type="ECO:0000313" key="4">
    <source>
        <dbReference type="Proteomes" id="UP000320386"/>
    </source>
</evidence>
<dbReference type="EMBL" id="CP036280">
    <property type="protein sequence ID" value="QDU71252.1"/>
    <property type="molecule type" value="Genomic_DNA"/>
</dbReference>
<evidence type="ECO:0000313" key="3">
    <source>
        <dbReference type="EMBL" id="QDU71252.1"/>
    </source>
</evidence>
<dbReference type="OrthoDB" id="9779344at2"/>
<keyword evidence="4" id="KW-1185">Reference proteome</keyword>
<feature type="domain" description="PSP1 C-terminal" evidence="2">
    <location>
        <begin position="106"/>
        <end position="191"/>
    </location>
</feature>
<evidence type="ECO:0000259" key="2">
    <source>
        <dbReference type="PROSITE" id="PS51411"/>
    </source>
</evidence>
<feature type="compositionally biased region" description="Basic and acidic residues" evidence="1">
    <location>
        <begin position="343"/>
        <end position="353"/>
    </location>
</feature>
<feature type="region of interest" description="Disordered" evidence="1">
    <location>
        <begin position="329"/>
        <end position="456"/>
    </location>
</feature>
<dbReference type="PANTHER" id="PTHR43830:SF3">
    <property type="entry name" value="PROTEIN PSP1"/>
    <property type="match status" value="1"/>
</dbReference>
<reference evidence="3 4" key="1">
    <citation type="submission" date="2019-02" db="EMBL/GenBank/DDBJ databases">
        <title>Deep-cultivation of Planctomycetes and their phenomic and genomic characterization uncovers novel biology.</title>
        <authorList>
            <person name="Wiegand S."/>
            <person name="Jogler M."/>
            <person name="Boedeker C."/>
            <person name="Pinto D."/>
            <person name="Vollmers J."/>
            <person name="Rivas-Marin E."/>
            <person name="Kohn T."/>
            <person name="Peeters S.H."/>
            <person name="Heuer A."/>
            <person name="Rast P."/>
            <person name="Oberbeckmann S."/>
            <person name="Bunk B."/>
            <person name="Jeske O."/>
            <person name="Meyerdierks A."/>
            <person name="Storesund J.E."/>
            <person name="Kallscheuer N."/>
            <person name="Luecker S."/>
            <person name="Lage O.M."/>
            <person name="Pohl T."/>
            <person name="Merkel B.J."/>
            <person name="Hornburger P."/>
            <person name="Mueller R.-W."/>
            <person name="Bruemmer F."/>
            <person name="Labrenz M."/>
            <person name="Spormann A.M."/>
            <person name="Op den Camp H."/>
            <person name="Overmann J."/>
            <person name="Amann R."/>
            <person name="Jetten M.S.M."/>
            <person name="Mascher T."/>
            <person name="Medema M.H."/>
            <person name="Devos D.P."/>
            <person name="Kaster A.-K."/>
            <person name="Ovreas L."/>
            <person name="Rohde M."/>
            <person name="Galperin M.Y."/>
            <person name="Jogler C."/>
        </authorList>
    </citation>
    <scope>NUCLEOTIDE SEQUENCE [LARGE SCALE GENOMIC DNA]</scope>
    <source>
        <strain evidence="3 4">Pan265</strain>
    </source>
</reference>
<evidence type="ECO:0000256" key="1">
    <source>
        <dbReference type="SAM" id="MobiDB-lite"/>
    </source>
</evidence>
<gene>
    <name evidence="3" type="ORF">Pan265_11010</name>
</gene>
<dbReference type="PROSITE" id="PS51411">
    <property type="entry name" value="PSP1_C"/>
    <property type="match status" value="1"/>
</dbReference>
<feature type="compositionally biased region" description="Polar residues" evidence="1">
    <location>
        <begin position="395"/>
        <end position="415"/>
    </location>
</feature>
<dbReference type="Pfam" id="PF04468">
    <property type="entry name" value="PSP1"/>
    <property type="match status" value="1"/>
</dbReference>
<proteinExistence type="predicted"/>
<dbReference type="AlphaFoldDB" id="A0A518BW95"/>
<dbReference type="PANTHER" id="PTHR43830">
    <property type="entry name" value="PROTEIN PSP1"/>
    <property type="match status" value="1"/>
</dbReference>
<dbReference type="RefSeq" id="WP_145445408.1">
    <property type="nucleotide sequence ID" value="NZ_CP036280.1"/>
</dbReference>
<protein>
    <recommendedName>
        <fullName evidence="2">PSP1 C-terminal domain-containing protein</fullName>
    </recommendedName>
</protein>
<dbReference type="Proteomes" id="UP000320386">
    <property type="component" value="Chromosome"/>
</dbReference>
<dbReference type="InterPro" id="IPR007557">
    <property type="entry name" value="PSP1_C"/>
</dbReference>
<sequence length="456" mass="51890">MPGSITPLPVMLSEEDQAIYDRLETPKTIVVRYSYQRKVGEFPYDGDSVPGCGSKMIIRTDRGTEIAEMLTTTCANAGCGKSVSRKEMLEYIKRSGGKDYPFHREGRILRIATVEDLNQQARLDTDKPGMIRLARRFIGELDLDMSLVDVEPLLGQERIIFYYTSEQWVDFRELVKHLAAELHTRIEMVQVNAREEARIVADFEKCGQHCCCKQFLKVLKPVSMRSAKVQKATLDPQKISGRCGRLMCCLRYEDQTYSELKKNLPHKKTIVETEDGIGIVIDSQILTQLVLVRIGTAPPAAYPLESIRSLTKEEAADWRQRMAEEERERAEAWARRTARRTRPREEERPREPQPQDQTTGDAHPADATDGEQKKKRRRRRRRRKPDPSGGEAPQQDASQQDGSTENAEANQSDNPDQPKKKRRRRRRRRRGPGDGEQGGDAPDRGDPPSTPPPAGD</sequence>
<dbReference type="KEGG" id="mcad:Pan265_11010"/>
<feature type="compositionally biased region" description="Basic and acidic residues" evidence="1">
    <location>
        <begin position="363"/>
        <end position="372"/>
    </location>
</feature>
<dbReference type="GO" id="GO:0005737">
    <property type="term" value="C:cytoplasm"/>
    <property type="evidence" value="ECO:0007669"/>
    <property type="project" value="TreeGrafter"/>
</dbReference>
<accession>A0A518BW95</accession>
<organism evidence="3 4">
    <name type="scientific">Mucisphaera calidilacus</name>
    <dbReference type="NCBI Taxonomy" id="2527982"/>
    <lineage>
        <taxon>Bacteria</taxon>
        <taxon>Pseudomonadati</taxon>
        <taxon>Planctomycetota</taxon>
        <taxon>Phycisphaerae</taxon>
        <taxon>Phycisphaerales</taxon>
        <taxon>Phycisphaeraceae</taxon>
        <taxon>Mucisphaera</taxon>
    </lineage>
</organism>